<dbReference type="CTD" id="39151"/>
<dbReference type="GO" id="GO:0005576">
    <property type="term" value="C:extracellular region"/>
    <property type="evidence" value="ECO:0007669"/>
    <property type="project" value="UniProtKB-SubCell"/>
</dbReference>
<evidence type="ECO:0000256" key="2">
    <source>
        <dbReference type="ARBA" id="ARBA00011207"/>
    </source>
</evidence>
<dbReference type="KEGG" id="soy:115885302"/>
<dbReference type="SMART" id="SM00078">
    <property type="entry name" value="IlGF"/>
    <property type="match status" value="1"/>
</dbReference>
<evidence type="ECO:0000256" key="6">
    <source>
        <dbReference type="RuleBase" id="RU000406"/>
    </source>
</evidence>
<dbReference type="Gene3D" id="1.10.100.10">
    <property type="entry name" value="Insulin-like"/>
    <property type="match status" value="1"/>
</dbReference>
<dbReference type="PANTHER" id="PTHR13647">
    <property type="entry name" value="INSULIN-LIKE PEPTIDE 2-RELATED"/>
    <property type="match status" value="1"/>
</dbReference>
<dbReference type="GO" id="GO:0005179">
    <property type="term" value="F:hormone activity"/>
    <property type="evidence" value="ECO:0007669"/>
    <property type="project" value="InterPro"/>
</dbReference>
<dbReference type="InterPro" id="IPR016179">
    <property type="entry name" value="Insulin-like"/>
</dbReference>
<evidence type="ECO:0000256" key="4">
    <source>
        <dbReference type="ARBA" id="ARBA00022729"/>
    </source>
</evidence>
<evidence type="ECO:0000256" key="1">
    <source>
        <dbReference type="ARBA" id="ARBA00009034"/>
    </source>
</evidence>
<feature type="chain" id="PRO_5027024494" evidence="7">
    <location>
        <begin position="22"/>
        <end position="116"/>
    </location>
</feature>
<keyword evidence="6" id="KW-0964">Secreted</keyword>
<feature type="signal peptide" evidence="7">
    <location>
        <begin position="1"/>
        <end position="21"/>
    </location>
</feature>
<dbReference type="PROSITE" id="PS00262">
    <property type="entry name" value="INSULIN"/>
    <property type="match status" value="1"/>
</dbReference>
<dbReference type="GeneID" id="115885302"/>
<evidence type="ECO:0000313" key="9">
    <source>
        <dbReference type="Proteomes" id="UP000504635"/>
    </source>
</evidence>
<dbReference type="AlphaFoldDB" id="A0A6J2Y863"/>
<dbReference type="PRINTS" id="PR00276">
    <property type="entry name" value="INSULINFAMLY"/>
</dbReference>
<dbReference type="PANTHER" id="PTHR13647:SF4">
    <property type="entry name" value="INSULIN-LIKE PEPTIDE 1-RELATED"/>
    <property type="match status" value="1"/>
</dbReference>
<dbReference type="InParanoid" id="A0A6J2Y863"/>
<dbReference type="CDD" id="cd04366">
    <property type="entry name" value="IlGF_insulin_bombyxin_like"/>
    <property type="match status" value="1"/>
</dbReference>
<dbReference type="InterPro" id="IPR022353">
    <property type="entry name" value="Insulin_CS"/>
</dbReference>
<sequence>MGINHLLLAMALFNLVVSTRSMDDSISQILQEQKKRYCGKFLADTLATLCKGNYQTIIPGSASTRSYPFQSRSLSTSMLGSLRRKRRKRGVYNECCEHTCSKEQLSLYCAADNSSS</sequence>
<dbReference type="Proteomes" id="UP000504635">
    <property type="component" value="Unplaced"/>
</dbReference>
<reference evidence="10" key="1">
    <citation type="submission" date="2025-08" db="UniProtKB">
        <authorList>
            <consortium name="RefSeq"/>
        </authorList>
    </citation>
    <scope>IDENTIFICATION</scope>
    <source>
        <tissue evidence="10">Gonads</tissue>
    </source>
</reference>
<dbReference type="OrthoDB" id="6330326at2759"/>
<comment type="subunit">
    <text evidence="2">Heterodimer of a B chain and an A chain linked by two disulfide bonds.</text>
</comment>
<organism evidence="9 10">
    <name type="scientific">Sitophilus oryzae</name>
    <name type="common">Rice weevil</name>
    <name type="synonym">Curculio oryzae</name>
    <dbReference type="NCBI Taxonomy" id="7048"/>
    <lineage>
        <taxon>Eukaryota</taxon>
        <taxon>Metazoa</taxon>
        <taxon>Ecdysozoa</taxon>
        <taxon>Arthropoda</taxon>
        <taxon>Hexapoda</taxon>
        <taxon>Insecta</taxon>
        <taxon>Pterygota</taxon>
        <taxon>Neoptera</taxon>
        <taxon>Endopterygota</taxon>
        <taxon>Coleoptera</taxon>
        <taxon>Polyphaga</taxon>
        <taxon>Cucujiformia</taxon>
        <taxon>Curculionidae</taxon>
        <taxon>Dryophthorinae</taxon>
        <taxon>Sitophilus</taxon>
    </lineage>
</organism>
<evidence type="ECO:0000256" key="5">
    <source>
        <dbReference type="ARBA" id="ARBA00023157"/>
    </source>
</evidence>
<dbReference type="InterPro" id="IPR022352">
    <property type="entry name" value="Ins/IGF/rlx"/>
</dbReference>
<dbReference type="SUPFAM" id="SSF56994">
    <property type="entry name" value="Insulin-like"/>
    <property type="match status" value="1"/>
</dbReference>
<evidence type="ECO:0000313" key="10">
    <source>
        <dbReference type="RefSeq" id="XP_030760023.1"/>
    </source>
</evidence>
<dbReference type="RefSeq" id="XP_030760023.1">
    <property type="nucleotide sequence ID" value="XM_030904163.1"/>
</dbReference>
<keyword evidence="4 7" id="KW-0732">Signal</keyword>
<protein>
    <submittedName>
        <fullName evidence="10">Bombyxin B-1 homolog</fullName>
    </submittedName>
</protein>
<dbReference type="InterPro" id="IPR036438">
    <property type="entry name" value="Insulin-like_sf"/>
</dbReference>
<accession>A0A6J2Y863</accession>
<keyword evidence="3" id="KW-0165">Cleavage on pair of basic residues</keyword>
<dbReference type="Pfam" id="PF00049">
    <property type="entry name" value="Insulin"/>
    <property type="match status" value="1"/>
</dbReference>
<gene>
    <name evidence="10" type="primary">LOC115885302</name>
</gene>
<evidence type="ECO:0000259" key="8">
    <source>
        <dbReference type="SMART" id="SM00078"/>
    </source>
</evidence>
<keyword evidence="9" id="KW-1185">Reference proteome</keyword>
<evidence type="ECO:0000256" key="3">
    <source>
        <dbReference type="ARBA" id="ARBA00022685"/>
    </source>
</evidence>
<dbReference type="FunCoup" id="A0A6J2Y863">
    <property type="interactions" value="199"/>
</dbReference>
<comment type="similarity">
    <text evidence="1 6">Belongs to the insulin family.</text>
</comment>
<feature type="domain" description="Insulin-like" evidence="8">
    <location>
        <begin position="35"/>
        <end position="109"/>
    </location>
</feature>
<name>A0A6J2Y863_SITOR</name>
<keyword evidence="5" id="KW-1015">Disulfide bond</keyword>
<evidence type="ECO:0000256" key="7">
    <source>
        <dbReference type="SAM" id="SignalP"/>
    </source>
</evidence>
<comment type="subcellular location">
    <subcellularLocation>
        <location evidence="6">Secreted</location>
    </subcellularLocation>
</comment>
<proteinExistence type="inferred from homology"/>